<organism evidence="3 4">
    <name type="scientific">Martelella mediterranea DSM 17316</name>
    <dbReference type="NCBI Taxonomy" id="1122214"/>
    <lineage>
        <taxon>Bacteria</taxon>
        <taxon>Pseudomonadati</taxon>
        <taxon>Pseudomonadota</taxon>
        <taxon>Alphaproteobacteria</taxon>
        <taxon>Hyphomicrobiales</taxon>
        <taxon>Aurantimonadaceae</taxon>
        <taxon>Martelella</taxon>
    </lineage>
</organism>
<dbReference type="AlphaFoldDB" id="A0A1U9YZC7"/>
<dbReference type="EMBL" id="CP020330">
    <property type="protein sequence ID" value="AQZ50740.1"/>
    <property type="molecule type" value="Genomic_DNA"/>
</dbReference>
<dbReference type="KEGG" id="mmed:Mame_01378"/>
<evidence type="ECO:0000256" key="1">
    <source>
        <dbReference type="SAM" id="Phobius"/>
    </source>
</evidence>
<protein>
    <submittedName>
        <fullName evidence="3">Tripartite tricarboxylate transporter TctB family protein</fullName>
    </submittedName>
</protein>
<feature type="transmembrane region" description="Helical" evidence="1">
    <location>
        <begin position="123"/>
        <end position="142"/>
    </location>
</feature>
<dbReference type="Pfam" id="PF07331">
    <property type="entry name" value="TctB"/>
    <property type="match status" value="1"/>
</dbReference>
<keyword evidence="1" id="KW-0812">Transmembrane</keyword>
<feature type="domain" description="DUF1468" evidence="2">
    <location>
        <begin position="13"/>
        <end position="147"/>
    </location>
</feature>
<dbReference type="RefSeq" id="WP_018064994.1">
    <property type="nucleotide sequence ID" value="NZ_AQWH01000010.1"/>
</dbReference>
<keyword evidence="4" id="KW-1185">Reference proteome</keyword>
<feature type="transmembrane region" description="Helical" evidence="1">
    <location>
        <begin position="44"/>
        <end position="68"/>
    </location>
</feature>
<dbReference type="eggNOG" id="ENOG50334EM">
    <property type="taxonomic scope" value="Bacteria"/>
</dbReference>
<sequence>MSADYGARQKNIIFSGIFLIISIAMGGYALTTMNMGTLDRMGPAFFPVVLSAILAALALIVLFLPAPADAEPFAIAPPRAIVIIIACPMIFGFAIEPFGLLIAVFLSIFVSCLASQVTTLRQALLLSAAFSLFCVLVFHYLLSMTIPLWGSVFTG</sequence>
<evidence type="ECO:0000259" key="2">
    <source>
        <dbReference type="Pfam" id="PF07331"/>
    </source>
</evidence>
<dbReference type="Proteomes" id="UP000191135">
    <property type="component" value="Chromosome"/>
</dbReference>
<feature type="transmembrane region" description="Helical" evidence="1">
    <location>
        <begin position="12"/>
        <end position="32"/>
    </location>
</feature>
<dbReference type="STRING" id="1122214.Mame_01378"/>
<keyword evidence="1" id="KW-0472">Membrane</keyword>
<dbReference type="InterPro" id="IPR009936">
    <property type="entry name" value="DUF1468"/>
</dbReference>
<accession>A0A1U9YZC7</accession>
<evidence type="ECO:0000313" key="3">
    <source>
        <dbReference type="EMBL" id="AQZ50740.1"/>
    </source>
</evidence>
<reference evidence="3 4" key="1">
    <citation type="submission" date="2017-03" db="EMBL/GenBank/DDBJ databases">
        <title>Foreign affairs: Plasmid Transfer between Roseobacters and Rhizobia.</title>
        <authorList>
            <person name="Bartling P."/>
            <person name="Bunk B."/>
            <person name="Overmann J."/>
            <person name="Brinkmann H."/>
            <person name="Petersen J."/>
        </authorList>
    </citation>
    <scope>NUCLEOTIDE SEQUENCE [LARGE SCALE GENOMIC DNA]</scope>
    <source>
        <strain evidence="3 4">MACL11</strain>
    </source>
</reference>
<keyword evidence="1" id="KW-1133">Transmembrane helix</keyword>
<evidence type="ECO:0000313" key="4">
    <source>
        <dbReference type="Proteomes" id="UP000191135"/>
    </source>
</evidence>
<gene>
    <name evidence="3" type="ORF">Mame_01378</name>
</gene>
<feature type="transmembrane region" description="Helical" evidence="1">
    <location>
        <begin position="80"/>
        <end position="111"/>
    </location>
</feature>
<proteinExistence type="predicted"/>
<name>A0A1U9YZC7_9HYPH</name>